<reference evidence="6" key="3">
    <citation type="submission" date="2025-08" db="UniProtKB">
        <authorList>
            <consortium name="Ensembl"/>
        </authorList>
    </citation>
    <scope>IDENTIFICATION</scope>
</reference>
<dbReference type="Bgee" id="ENSAMXG00000036053">
    <property type="expression patterns" value="Expressed in camera-type eye and 14 other cell types or tissues"/>
</dbReference>
<keyword evidence="3" id="KW-0804">Transcription</keyword>
<evidence type="ECO:0000256" key="4">
    <source>
        <dbReference type="ARBA" id="ARBA00023242"/>
    </source>
</evidence>
<evidence type="ECO:0000256" key="3">
    <source>
        <dbReference type="ARBA" id="ARBA00023163"/>
    </source>
</evidence>
<dbReference type="STRING" id="7994.ENSAMXP00000035240"/>
<dbReference type="Gene3D" id="1.20.1160.11">
    <property type="entry name" value="Paired amphipathic helix"/>
    <property type="match status" value="1"/>
</dbReference>
<accession>A0A3B1J072</accession>
<keyword evidence="4 5" id="KW-0539">Nucleus</keyword>
<protein>
    <submittedName>
        <fullName evidence="6">Uncharacterized protein</fullName>
    </submittedName>
</protein>
<dbReference type="FunFam" id="1.20.1160.11:FF:000006">
    <property type="entry name" value="GON-4-like protein isoform X1"/>
    <property type="match status" value="1"/>
</dbReference>
<dbReference type="InParanoid" id="A0A3B1J072"/>
<dbReference type="Proteomes" id="UP000018467">
    <property type="component" value="Unassembled WGS sequence"/>
</dbReference>
<evidence type="ECO:0000313" key="6">
    <source>
        <dbReference type="Ensembl" id="ENSAMXP00000035240.1"/>
    </source>
</evidence>
<dbReference type="InterPro" id="IPR036600">
    <property type="entry name" value="PAH_sf"/>
</dbReference>
<dbReference type="GO" id="GO:0003712">
    <property type="term" value="F:transcription coregulator activity"/>
    <property type="evidence" value="ECO:0007669"/>
    <property type="project" value="TreeGrafter"/>
</dbReference>
<dbReference type="PROSITE" id="PS51477">
    <property type="entry name" value="PAH"/>
    <property type="match status" value="1"/>
</dbReference>
<evidence type="ECO:0000313" key="7">
    <source>
        <dbReference type="Proteomes" id="UP000018467"/>
    </source>
</evidence>
<reference evidence="7" key="2">
    <citation type="journal article" date="2014" name="Nat. Commun.">
        <title>The cavefish genome reveals candidate genes for eye loss.</title>
        <authorList>
            <person name="McGaugh S.E."/>
            <person name="Gross J.B."/>
            <person name="Aken B."/>
            <person name="Blin M."/>
            <person name="Borowsky R."/>
            <person name="Chalopin D."/>
            <person name="Hinaux H."/>
            <person name="Jeffery W.R."/>
            <person name="Keene A."/>
            <person name="Ma L."/>
            <person name="Minx P."/>
            <person name="Murphy D."/>
            <person name="O'Quin K.E."/>
            <person name="Retaux S."/>
            <person name="Rohner N."/>
            <person name="Searle S.M."/>
            <person name="Stahl B.A."/>
            <person name="Tabin C."/>
            <person name="Volff J.N."/>
            <person name="Yoshizawa M."/>
            <person name="Warren W.C."/>
        </authorList>
    </citation>
    <scope>NUCLEOTIDE SEQUENCE [LARGE SCALE GENOMIC DNA]</scope>
    <source>
        <strain evidence="7">female</strain>
    </source>
</reference>
<dbReference type="InterPro" id="IPR003822">
    <property type="entry name" value="PAH"/>
</dbReference>
<name>A0A3B1J072_ASTMX</name>
<dbReference type="InterPro" id="IPR052435">
    <property type="entry name" value="YY1-Transcr_Regul"/>
</dbReference>
<dbReference type="PANTHER" id="PTHR16088">
    <property type="entry name" value="YY1 ASSOCIATED PROTEIN-RELATED"/>
    <property type="match status" value="1"/>
</dbReference>
<dbReference type="GO" id="GO:0005634">
    <property type="term" value="C:nucleus"/>
    <property type="evidence" value="ECO:0007669"/>
    <property type="project" value="UniProtKB-SubCell"/>
</dbReference>
<reference evidence="6" key="4">
    <citation type="submission" date="2025-09" db="UniProtKB">
        <authorList>
            <consortium name="Ensembl"/>
        </authorList>
    </citation>
    <scope>IDENTIFICATION</scope>
</reference>
<proteinExistence type="predicted"/>
<keyword evidence="2" id="KW-0805">Transcription regulation</keyword>
<sequence>YQLLFFSSQENLQLIKDEVRKFNPQLHSSQPAQPEDTTLAPSTISAISEPASPSCAFISNTQYPPWLPETLAESLKPPLLYDDFSDDDPQKDSKDVAFAQAYLEKACEVLQVVPGKVEEFLGVLYEFERDPEGRTSVELFKRLKPVLKDWPELLSDFAAFLHPEQANECGLVRECQIWEGNLKKSDQ</sequence>
<dbReference type="Pfam" id="PF02671">
    <property type="entry name" value="PAH"/>
    <property type="match status" value="1"/>
</dbReference>
<dbReference type="GO" id="GO:0006355">
    <property type="term" value="P:regulation of DNA-templated transcription"/>
    <property type="evidence" value="ECO:0007669"/>
    <property type="project" value="InterPro"/>
</dbReference>
<comment type="subcellular location">
    <subcellularLocation>
        <location evidence="1 5">Nucleus</location>
    </subcellularLocation>
</comment>
<keyword evidence="7" id="KW-1185">Reference proteome</keyword>
<organism evidence="6 7">
    <name type="scientific">Astyanax mexicanus</name>
    <name type="common">Blind cave fish</name>
    <name type="synonym">Astyanax fasciatus mexicanus</name>
    <dbReference type="NCBI Taxonomy" id="7994"/>
    <lineage>
        <taxon>Eukaryota</taxon>
        <taxon>Metazoa</taxon>
        <taxon>Chordata</taxon>
        <taxon>Craniata</taxon>
        <taxon>Vertebrata</taxon>
        <taxon>Euteleostomi</taxon>
        <taxon>Actinopterygii</taxon>
        <taxon>Neopterygii</taxon>
        <taxon>Teleostei</taxon>
        <taxon>Ostariophysi</taxon>
        <taxon>Characiformes</taxon>
        <taxon>Characoidei</taxon>
        <taxon>Acestrorhamphidae</taxon>
        <taxon>Acestrorhamphinae</taxon>
        <taxon>Astyanax</taxon>
    </lineage>
</organism>
<dbReference type="SUPFAM" id="SSF47762">
    <property type="entry name" value="PAH2 domain"/>
    <property type="match status" value="1"/>
</dbReference>
<dbReference type="GeneTree" id="ENSGT00940000164105"/>
<dbReference type="PANTHER" id="PTHR16088:SF3">
    <property type="entry name" value="GON-4-LIKE PROTEIN"/>
    <property type="match status" value="1"/>
</dbReference>
<evidence type="ECO:0000256" key="1">
    <source>
        <dbReference type="ARBA" id="ARBA00004123"/>
    </source>
</evidence>
<dbReference type="Ensembl" id="ENSAMXT00000052615.1">
    <property type="protein sequence ID" value="ENSAMXP00000035240.1"/>
    <property type="gene ID" value="ENSAMXG00000036053.1"/>
</dbReference>
<evidence type="ECO:0000256" key="5">
    <source>
        <dbReference type="PROSITE-ProRule" id="PRU00810"/>
    </source>
</evidence>
<dbReference type="AlphaFoldDB" id="A0A3B1J072"/>
<reference evidence="7" key="1">
    <citation type="submission" date="2013-03" db="EMBL/GenBank/DDBJ databases">
        <authorList>
            <person name="Jeffery W."/>
            <person name="Warren W."/>
            <person name="Wilson R.K."/>
        </authorList>
    </citation>
    <scope>NUCLEOTIDE SEQUENCE</scope>
    <source>
        <strain evidence="7">female</strain>
    </source>
</reference>
<evidence type="ECO:0000256" key="2">
    <source>
        <dbReference type="ARBA" id="ARBA00023015"/>
    </source>
</evidence>